<name>A0A6J4KE83_9ACTN</name>
<dbReference type="Pfam" id="PF03992">
    <property type="entry name" value="ABM"/>
    <property type="match status" value="1"/>
</dbReference>
<dbReference type="PANTHER" id="PTHR33336:SF3">
    <property type="entry name" value="ABM DOMAIN-CONTAINING PROTEIN"/>
    <property type="match status" value="1"/>
</dbReference>
<dbReference type="AlphaFoldDB" id="A0A6J4KE83"/>
<sequence>MICIAVKFPIRAERADQFMDAASDYTAASRAEEGNVFFEWSRSLEDPTTFVLLEAFRDADAGAAHVAGQHVEDFFGWAPDWVSATPQIIYIDSPDLTGWGPMGEIQPRGQ</sequence>
<gene>
    <name evidence="2" type="ORF">AVDCRST_MAG07-1061</name>
</gene>
<organism evidence="2">
    <name type="scientific">uncultured Frankineae bacterium</name>
    <dbReference type="NCBI Taxonomy" id="437475"/>
    <lineage>
        <taxon>Bacteria</taxon>
        <taxon>Bacillati</taxon>
        <taxon>Actinomycetota</taxon>
        <taxon>Actinomycetes</taxon>
        <taxon>Frankiales</taxon>
        <taxon>environmental samples</taxon>
    </lineage>
</organism>
<proteinExistence type="predicted"/>
<keyword evidence="2" id="KW-0560">Oxidoreductase</keyword>
<dbReference type="PANTHER" id="PTHR33336">
    <property type="entry name" value="QUINOL MONOOXYGENASE YGIN-RELATED"/>
    <property type="match status" value="1"/>
</dbReference>
<keyword evidence="2" id="KW-0503">Monooxygenase</keyword>
<reference evidence="2" key="1">
    <citation type="submission" date="2020-02" db="EMBL/GenBank/DDBJ databases">
        <authorList>
            <person name="Meier V. D."/>
        </authorList>
    </citation>
    <scope>NUCLEOTIDE SEQUENCE</scope>
    <source>
        <strain evidence="2">AVDCRST_MAG07</strain>
    </source>
</reference>
<dbReference type="PROSITE" id="PS51725">
    <property type="entry name" value="ABM"/>
    <property type="match status" value="1"/>
</dbReference>
<dbReference type="Gene3D" id="3.30.70.100">
    <property type="match status" value="1"/>
</dbReference>
<accession>A0A6J4KE83</accession>
<dbReference type="GO" id="GO:0004497">
    <property type="term" value="F:monooxygenase activity"/>
    <property type="evidence" value="ECO:0007669"/>
    <property type="project" value="UniProtKB-KW"/>
</dbReference>
<dbReference type="InterPro" id="IPR007138">
    <property type="entry name" value="ABM_dom"/>
</dbReference>
<feature type="domain" description="ABM" evidence="1">
    <location>
        <begin position="2"/>
        <end position="91"/>
    </location>
</feature>
<dbReference type="InterPro" id="IPR050744">
    <property type="entry name" value="AI-2_Isomerase_LsrG"/>
</dbReference>
<protein>
    <submittedName>
        <fullName evidence="2">Antibiotic biosynthesis monooxygenase</fullName>
    </submittedName>
</protein>
<evidence type="ECO:0000259" key="1">
    <source>
        <dbReference type="PROSITE" id="PS51725"/>
    </source>
</evidence>
<dbReference type="SUPFAM" id="SSF54909">
    <property type="entry name" value="Dimeric alpha+beta barrel"/>
    <property type="match status" value="1"/>
</dbReference>
<dbReference type="InterPro" id="IPR011008">
    <property type="entry name" value="Dimeric_a/b-barrel"/>
</dbReference>
<dbReference type="EMBL" id="CADCUB010000001">
    <property type="protein sequence ID" value="CAA9303529.1"/>
    <property type="molecule type" value="Genomic_DNA"/>
</dbReference>
<evidence type="ECO:0000313" key="2">
    <source>
        <dbReference type="EMBL" id="CAA9303529.1"/>
    </source>
</evidence>